<dbReference type="InParanoid" id="A0A0L0H8K5"/>
<dbReference type="PRINTS" id="PR00499">
    <property type="entry name" value="P67PHOX"/>
</dbReference>
<dbReference type="GO" id="GO:0030036">
    <property type="term" value="P:actin cytoskeleton organization"/>
    <property type="evidence" value="ECO:0007669"/>
    <property type="project" value="UniProtKB-ARBA"/>
</dbReference>
<feature type="domain" description="SH3" evidence="7">
    <location>
        <begin position="435"/>
        <end position="496"/>
    </location>
</feature>
<dbReference type="VEuPathDB" id="FungiDB:SPPG_07235"/>
<dbReference type="GO" id="GO:0030833">
    <property type="term" value="P:regulation of actin filament polymerization"/>
    <property type="evidence" value="ECO:0007669"/>
    <property type="project" value="TreeGrafter"/>
</dbReference>
<gene>
    <name evidence="9" type="ORF">SPPG_07235</name>
</gene>
<dbReference type="eggNOG" id="KOG1029">
    <property type="taxonomic scope" value="Eukaryota"/>
</dbReference>
<dbReference type="Gene3D" id="6.10.140.470">
    <property type="match status" value="1"/>
</dbReference>
<dbReference type="eggNOG" id="KOG3565">
    <property type="taxonomic scope" value="Eukaryota"/>
</dbReference>
<dbReference type="Pfam" id="PF00018">
    <property type="entry name" value="SH3_1"/>
    <property type="match status" value="1"/>
</dbReference>
<dbReference type="PROSITE" id="PS51741">
    <property type="entry name" value="F_BAR"/>
    <property type="match status" value="1"/>
</dbReference>
<dbReference type="PANTHER" id="PTHR15735">
    <property type="entry name" value="FCH AND DOUBLE SH3 DOMAINS PROTEIN"/>
    <property type="match status" value="1"/>
</dbReference>
<dbReference type="Pfam" id="PF25610">
    <property type="entry name" value="HR1_TOCA"/>
    <property type="match status" value="1"/>
</dbReference>
<accession>A0A0L0H8K5</accession>
<dbReference type="CDD" id="cd11805">
    <property type="entry name" value="SH3_GRB2_like_C"/>
    <property type="match status" value="1"/>
</dbReference>
<evidence type="ECO:0000259" key="8">
    <source>
        <dbReference type="PROSITE" id="PS51741"/>
    </source>
</evidence>
<evidence type="ECO:0000256" key="4">
    <source>
        <dbReference type="PROSITE-ProRule" id="PRU01077"/>
    </source>
</evidence>
<dbReference type="GO" id="GO:0030864">
    <property type="term" value="C:cortical actin cytoskeleton"/>
    <property type="evidence" value="ECO:0007669"/>
    <property type="project" value="UniProtKB-ARBA"/>
</dbReference>
<dbReference type="InterPro" id="IPR001452">
    <property type="entry name" value="SH3_domain"/>
</dbReference>
<evidence type="ECO:0000259" key="7">
    <source>
        <dbReference type="PROSITE" id="PS50002"/>
    </source>
</evidence>
<feature type="domain" description="SH3" evidence="7">
    <location>
        <begin position="716"/>
        <end position="773"/>
    </location>
</feature>
<dbReference type="AlphaFoldDB" id="A0A0L0H8K5"/>
<evidence type="ECO:0000313" key="10">
    <source>
        <dbReference type="Proteomes" id="UP000053201"/>
    </source>
</evidence>
<dbReference type="STRING" id="645134.A0A0L0H8K5"/>
<dbReference type="SMART" id="SM00326">
    <property type="entry name" value="SH3"/>
    <property type="match status" value="4"/>
</dbReference>
<name>A0A0L0H8K5_SPIPD</name>
<evidence type="ECO:0000313" key="9">
    <source>
        <dbReference type="EMBL" id="KNC97306.1"/>
    </source>
</evidence>
<evidence type="ECO:0000256" key="1">
    <source>
        <dbReference type="ARBA" id="ARBA00022443"/>
    </source>
</evidence>
<feature type="domain" description="SH3" evidence="7">
    <location>
        <begin position="518"/>
        <end position="583"/>
    </location>
</feature>
<organism evidence="9 10">
    <name type="scientific">Spizellomyces punctatus (strain DAOM BR117)</name>
    <dbReference type="NCBI Taxonomy" id="645134"/>
    <lineage>
        <taxon>Eukaryota</taxon>
        <taxon>Fungi</taxon>
        <taxon>Fungi incertae sedis</taxon>
        <taxon>Chytridiomycota</taxon>
        <taxon>Chytridiomycota incertae sedis</taxon>
        <taxon>Chytridiomycetes</taxon>
        <taxon>Spizellomycetales</taxon>
        <taxon>Spizellomycetaceae</taxon>
        <taxon>Spizellomyces</taxon>
    </lineage>
</organism>
<feature type="region of interest" description="Disordered" evidence="6">
    <location>
        <begin position="499"/>
        <end position="518"/>
    </location>
</feature>
<feature type="coiled-coil region" evidence="5">
    <location>
        <begin position="153"/>
        <end position="183"/>
    </location>
</feature>
<dbReference type="PRINTS" id="PR00452">
    <property type="entry name" value="SH3DOMAIN"/>
</dbReference>
<protein>
    <submittedName>
        <fullName evidence="9">Uncharacterized protein</fullName>
    </submittedName>
</protein>
<dbReference type="OMA" id="VFAAWRC"/>
<dbReference type="Gene3D" id="2.30.30.40">
    <property type="entry name" value="SH3 Domains"/>
    <property type="match status" value="4"/>
</dbReference>
<dbReference type="InterPro" id="IPR031160">
    <property type="entry name" value="F_BAR_dom"/>
</dbReference>
<proteinExistence type="predicted"/>
<dbReference type="OrthoDB" id="8783038at2759"/>
<evidence type="ECO:0000256" key="3">
    <source>
        <dbReference type="PROSITE-ProRule" id="PRU00192"/>
    </source>
</evidence>
<dbReference type="Gene3D" id="1.20.1270.60">
    <property type="entry name" value="Arfaptin homology (AH) domain/BAR domain"/>
    <property type="match status" value="1"/>
</dbReference>
<dbReference type="Pfam" id="PF14604">
    <property type="entry name" value="SH3_9"/>
    <property type="match status" value="3"/>
</dbReference>
<dbReference type="RefSeq" id="XP_016605346.1">
    <property type="nucleotide sequence ID" value="XM_016755399.1"/>
</dbReference>
<dbReference type="Proteomes" id="UP000053201">
    <property type="component" value="Unassembled WGS sequence"/>
</dbReference>
<dbReference type="InterPro" id="IPR036028">
    <property type="entry name" value="SH3-like_dom_sf"/>
</dbReference>
<dbReference type="SUPFAM" id="SSF50044">
    <property type="entry name" value="SH3-domain"/>
    <property type="match status" value="4"/>
</dbReference>
<dbReference type="InterPro" id="IPR057870">
    <property type="entry name" value="HR1_TOCA"/>
</dbReference>
<keyword evidence="2 4" id="KW-0175">Coiled coil</keyword>
<dbReference type="InterPro" id="IPR027267">
    <property type="entry name" value="AH/BAR_dom_sf"/>
</dbReference>
<feature type="domain" description="SH3" evidence="7">
    <location>
        <begin position="632"/>
        <end position="693"/>
    </location>
</feature>
<dbReference type="GeneID" id="27690463"/>
<dbReference type="FunFam" id="2.30.30.40:FF:000072">
    <property type="entry name" value="Unconventional Myosin IB"/>
    <property type="match status" value="1"/>
</dbReference>
<evidence type="ECO:0000256" key="6">
    <source>
        <dbReference type="SAM" id="MobiDB-lite"/>
    </source>
</evidence>
<dbReference type="SUPFAM" id="SSF103657">
    <property type="entry name" value="BAR/IMD domain-like"/>
    <property type="match status" value="1"/>
</dbReference>
<feature type="compositionally biased region" description="Low complexity" evidence="6">
    <location>
        <begin position="609"/>
        <end position="628"/>
    </location>
</feature>
<dbReference type="PANTHER" id="PTHR15735:SF21">
    <property type="entry name" value="PROTEIN NERVOUS WRECK"/>
    <property type="match status" value="1"/>
</dbReference>
<feature type="region of interest" description="Disordered" evidence="6">
    <location>
        <begin position="607"/>
        <end position="628"/>
    </location>
</feature>
<dbReference type="PROSITE" id="PS50002">
    <property type="entry name" value="SH3"/>
    <property type="match status" value="4"/>
</dbReference>
<dbReference type="EMBL" id="KQ257464">
    <property type="protein sequence ID" value="KNC97306.1"/>
    <property type="molecule type" value="Genomic_DNA"/>
</dbReference>
<evidence type="ECO:0000256" key="5">
    <source>
        <dbReference type="SAM" id="Coils"/>
    </source>
</evidence>
<sequence>MSAEVRGAVKQLRTHQQGQLAKLQIKSEAEVELLENLNSYFRKRAEIESQYATALEKLSKHYITKKFKRTTVASGNPTPLSSAEDATAGALYASFSAVLTESEKQARKRGDISEKLVADIADNIRELNKERAAGAKRNLEFGTKYHQELWTAYDELDKARQAYDKTAKEAESARKKYDDISRKPGSGLNAIKNLVTGTDSEERVEKHRTKWKALSRKLNDSRNDYILALEGVNVIQAAYYKEELPNLMLNLDANFYTVYPSLLEKYAGLESDYTGALQTSVETVRTSLGNVDRNKELDNFLRDHNAIFQDPGPFHFEPGAGDDVEHLTVDDVTKVALGQRLGRLMNREEEINNHIALKERELGGVTQMADVYSQTPSFGNAATPLEQRQEIENGIRLLNAAKVKVAAQIRILKNMGVEAIIPVAPVTAAPTMSLASKANAVAIYDYDAKGEGETSLRNGDDLVIVVPESDGWVKVQNLISQGVGLVPANYIKNLEPVNGSGPAPSTLSPAGPKISDSPKSKQVKALYDFNATDEGELSFRAGDSIEVVDTSGDFSDEAWWEGRVARTGQIGQFPVVFTQGWQALAASAPSSITTSVASLARSVSTQQHRTSMLDTSSSRRSSTVMRPVSSVPKYPKVRAMYAYDSTCDGELTMAAGDIITVTNKNTGSDAWWEGEGPHGKGQFPVNYVELIDTASESSASLGAISKRSSLNPTPTPSYPQVKALYDYTASEPDEISFRAGDIIRVTQSADADWWQGELNGRSGAFPANYVQKI</sequence>
<dbReference type="Pfam" id="PF00611">
    <property type="entry name" value="FCH"/>
    <property type="match status" value="1"/>
</dbReference>
<reference evidence="9 10" key="1">
    <citation type="submission" date="2009-08" db="EMBL/GenBank/DDBJ databases">
        <title>The Genome Sequence of Spizellomyces punctatus strain DAOM BR117.</title>
        <authorList>
            <consortium name="The Broad Institute Genome Sequencing Platform"/>
            <person name="Russ C."/>
            <person name="Cuomo C."/>
            <person name="Shea T."/>
            <person name="Young S.K."/>
            <person name="Zeng Q."/>
            <person name="Koehrsen M."/>
            <person name="Haas B."/>
            <person name="Borodovsky M."/>
            <person name="Guigo R."/>
            <person name="Alvarado L."/>
            <person name="Berlin A."/>
            <person name="Bochicchio J."/>
            <person name="Borenstein D."/>
            <person name="Chapman S."/>
            <person name="Chen Z."/>
            <person name="Engels R."/>
            <person name="Freedman E."/>
            <person name="Gellesch M."/>
            <person name="Goldberg J."/>
            <person name="Griggs A."/>
            <person name="Gujja S."/>
            <person name="Heiman D."/>
            <person name="Hepburn T."/>
            <person name="Howarth C."/>
            <person name="Jen D."/>
            <person name="Larson L."/>
            <person name="Lewis B."/>
            <person name="Mehta T."/>
            <person name="Park D."/>
            <person name="Pearson M."/>
            <person name="Roberts A."/>
            <person name="Saif S."/>
            <person name="Shenoy N."/>
            <person name="Sisk P."/>
            <person name="Stolte C."/>
            <person name="Sykes S."/>
            <person name="Thomson T."/>
            <person name="Walk T."/>
            <person name="White J."/>
            <person name="Yandava C."/>
            <person name="Burger G."/>
            <person name="Gray M.W."/>
            <person name="Holland P.W.H."/>
            <person name="King N."/>
            <person name="Lang F.B.F."/>
            <person name="Roger A.J."/>
            <person name="Ruiz-Trillo I."/>
            <person name="Lander E."/>
            <person name="Nusbaum C."/>
        </authorList>
    </citation>
    <scope>NUCLEOTIDE SEQUENCE [LARGE SCALE GENOMIC DNA]</scope>
    <source>
        <strain evidence="9 10">DAOM BR117</strain>
    </source>
</reference>
<dbReference type="SMART" id="SM00055">
    <property type="entry name" value="FCH"/>
    <property type="match status" value="1"/>
</dbReference>
<evidence type="ECO:0000256" key="2">
    <source>
        <dbReference type="ARBA" id="ARBA00023054"/>
    </source>
</evidence>
<keyword evidence="1 3" id="KW-0728">SH3 domain</keyword>
<feature type="domain" description="F-BAR" evidence="8">
    <location>
        <begin position="3"/>
        <end position="296"/>
    </location>
</feature>
<dbReference type="InterPro" id="IPR001060">
    <property type="entry name" value="FCH_dom"/>
</dbReference>
<keyword evidence="10" id="KW-1185">Reference proteome</keyword>